<gene>
    <name evidence="1" type="ORF">SDC9_167024</name>
</gene>
<dbReference type="EMBL" id="VSSQ01067245">
    <property type="protein sequence ID" value="MPN19652.1"/>
    <property type="molecule type" value="Genomic_DNA"/>
</dbReference>
<accession>A0A645G143</accession>
<sequence length="190" mass="20044">MARADVPDNFRLCKHRAQRADGQHLSPLRQSKQRVNFALQPVRHNLHEFSRPGGALVVHQKVVRRAVADMDGLGVLPAHVDHRAGGKAGRAAGCKAGDFRNLLCRVVHRTAAIAGGDDRSLLHPHAPFQQAAGNFLCRFGAAPAGGEHKARLPRAQNGHLGGGGADVDSDAGSLIHSCFSQFSSSGHGGG</sequence>
<proteinExistence type="predicted"/>
<protein>
    <submittedName>
        <fullName evidence="1">Uncharacterized protein</fullName>
    </submittedName>
</protein>
<comment type="caution">
    <text evidence="1">The sequence shown here is derived from an EMBL/GenBank/DDBJ whole genome shotgun (WGS) entry which is preliminary data.</text>
</comment>
<dbReference type="AlphaFoldDB" id="A0A645G143"/>
<organism evidence="1">
    <name type="scientific">bioreactor metagenome</name>
    <dbReference type="NCBI Taxonomy" id="1076179"/>
    <lineage>
        <taxon>unclassified sequences</taxon>
        <taxon>metagenomes</taxon>
        <taxon>ecological metagenomes</taxon>
    </lineage>
</organism>
<name>A0A645G143_9ZZZZ</name>
<evidence type="ECO:0000313" key="1">
    <source>
        <dbReference type="EMBL" id="MPN19652.1"/>
    </source>
</evidence>
<reference evidence="1" key="1">
    <citation type="submission" date="2019-08" db="EMBL/GenBank/DDBJ databases">
        <authorList>
            <person name="Kucharzyk K."/>
            <person name="Murdoch R.W."/>
            <person name="Higgins S."/>
            <person name="Loffler F."/>
        </authorList>
    </citation>
    <scope>NUCLEOTIDE SEQUENCE</scope>
</reference>